<dbReference type="Pfam" id="PF00072">
    <property type="entry name" value="Response_reg"/>
    <property type="match status" value="1"/>
</dbReference>
<dbReference type="PANTHER" id="PTHR44591">
    <property type="entry name" value="STRESS RESPONSE REGULATOR PROTEIN 1"/>
    <property type="match status" value="1"/>
</dbReference>
<feature type="modified residue" description="4-aspartylphosphate" evidence="6">
    <location>
        <position position="55"/>
    </location>
</feature>
<evidence type="ECO:0000256" key="3">
    <source>
        <dbReference type="ARBA" id="ARBA00023015"/>
    </source>
</evidence>
<gene>
    <name evidence="8" type="ORF">ENL39_03915</name>
</gene>
<dbReference type="EMBL" id="DRTT01000110">
    <property type="protein sequence ID" value="HHF98616.1"/>
    <property type="molecule type" value="Genomic_DNA"/>
</dbReference>
<evidence type="ECO:0000256" key="2">
    <source>
        <dbReference type="ARBA" id="ARBA00023012"/>
    </source>
</evidence>
<accession>A0A7V5I048</accession>
<keyword evidence="3" id="KW-0805">Transcription regulation</keyword>
<keyword evidence="2" id="KW-0902">Two-component regulatory system</keyword>
<evidence type="ECO:0000256" key="1">
    <source>
        <dbReference type="ARBA" id="ARBA00022553"/>
    </source>
</evidence>
<evidence type="ECO:0000313" key="8">
    <source>
        <dbReference type="EMBL" id="HHF98616.1"/>
    </source>
</evidence>
<dbReference type="FunFam" id="3.40.50.2300:FF:000001">
    <property type="entry name" value="DNA-binding response regulator PhoB"/>
    <property type="match status" value="1"/>
</dbReference>
<evidence type="ECO:0000259" key="7">
    <source>
        <dbReference type="PROSITE" id="PS50110"/>
    </source>
</evidence>
<dbReference type="GO" id="GO:0003677">
    <property type="term" value="F:DNA binding"/>
    <property type="evidence" value="ECO:0007669"/>
    <property type="project" value="UniProtKB-KW"/>
</dbReference>
<name>A0A7V5I048_UNCAE</name>
<dbReference type="InterPro" id="IPR011006">
    <property type="entry name" value="CheY-like_superfamily"/>
</dbReference>
<dbReference type="SMART" id="SM00448">
    <property type="entry name" value="REC"/>
    <property type="match status" value="1"/>
</dbReference>
<keyword evidence="4" id="KW-0238">DNA-binding</keyword>
<keyword evidence="5" id="KW-0804">Transcription</keyword>
<keyword evidence="1 6" id="KW-0597">Phosphoprotein</keyword>
<dbReference type="Proteomes" id="UP000886070">
    <property type="component" value="Unassembled WGS sequence"/>
</dbReference>
<dbReference type="GO" id="GO:0000160">
    <property type="term" value="P:phosphorelay signal transduction system"/>
    <property type="evidence" value="ECO:0007669"/>
    <property type="project" value="UniProtKB-KW"/>
</dbReference>
<protein>
    <submittedName>
        <fullName evidence="8">Response regulator transcription factor</fullName>
    </submittedName>
</protein>
<feature type="domain" description="Response regulatory" evidence="7">
    <location>
        <begin position="6"/>
        <end position="115"/>
    </location>
</feature>
<proteinExistence type="predicted"/>
<dbReference type="InterPro" id="IPR001789">
    <property type="entry name" value="Sig_transdc_resp-reg_receiver"/>
</dbReference>
<organism evidence="8">
    <name type="scientific">Aerophobetes bacterium</name>
    <dbReference type="NCBI Taxonomy" id="2030807"/>
    <lineage>
        <taxon>Bacteria</taxon>
        <taxon>Candidatus Aerophobota</taxon>
    </lineage>
</organism>
<dbReference type="Gene3D" id="3.40.50.2300">
    <property type="match status" value="1"/>
</dbReference>
<evidence type="ECO:0000256" key="4">
    <source>
        <dbReference type="ARBA" id="ARBA00023125"/>
    </source>
</evidence>
<evidence type="ECO:0000256" key="6">
    <source>
        <dbReference type="PROSITE-ProRule" id="PRU00169"/>
    </source>
</evidence>
<dbReference type="PROSITE" id="PS50110">
    <property type="entry name" value="RESPONSE_REGULATORY"/>
    <property type="match status" value="1"/>
</dbReference>
<reference evidence="8" key="1">
    <citation type="journal article" date="2020" name="mSystems">
        <title>Genome- and Community-Level Interaction Insights into Carbon Utilization and Element Cycling Functions of Hydrothermarchaeota in Hydrothermal Sediment.</title>
        <authorList>
            <person name="Zhou Z."/>
            <person name="Liu Y."/>
            <person name="Xu W."/>
            <person name="Pan J."/>
            <person name="Luo Z.H."/>
            <person name="Li M."/>
        </authorList>
    </citation>
    <scope>NUCLEOTIDE SEQUENCE [LARGE SCALE GENOMIC DNA]</scope>
    <source>
        <strain evidence="8">HyVt-92</strain>
    </source>
</reference>
<comment type="caution">
    <text evidence="8">The sequence shown here is derived from an EMBL/GenBank/DDBJ whole genome shotgun (WGS) entry which is preliminary data.</text>
</comment>
<dbReference type="SUPFAM" id="SSF52172">
    <property type="entry name" value="CheY-like"/>
    <property type="match status" value="1"/>
</dbReference>
<sequence length="115" mass="12941">MSTPQKILIIDDDKDMTEALKIILEDESYKVKVAFTGKQGLDAIREEKPDLIILDLLLPGEDGVSICRNLKNTPEYKDIPVLVLTALARKMEKKIFSPAVRENLGADEYLDNKPI</sequence>
<evidence type="ECO:0000256" key="5">
    <source>
        <dbReference type="ARBA" id="ARBA00023163"/>
    </source>
</evidence>
<dbReference type="PANTHER" id="PTHR44591:SF3">
    <property type="entry name" value="RESPONSE REGULATORY DOMAIN-CONTAINING PROTEIN"/>
    <property type="match status" value="1"/>
</dbReference>
<dbReference type="InterPro" id="IPR050595">
    <property type="entry name" value="Bact_response_regulator"/>
</dbReference>
<dbReference type="AlphaFoldDB" id="A0A7V5I048"/>